<dbReference type="InterPro" id="IPR036291">
    <property type="entry name" value="NAD(P)-bd_dom_sf"/>
</dbReference>
<dbReference type="Gene3D" id="3.90.180.10">
    <property type="entry name" value="Medium-chain alcohol dehydrogenases, catalytic domain"/>
    <property type="match status" value="1"/>
</dbReference>
<keyword evidence="8" id="KW-1185">Reference proteome</keyword>
<protein>
    <submittedName>
        <fullName evidence="7">Zn-dependent alcohol dehydrogenase</fullName>
    </submittedName>
</protein>
<accession>A0ABS4T695</accession>
<evidence type="ECO:0000313" key="8">
    <source>
        <dbReference type="Proteomes" id="UP001519331"/>
    </source>
</evidence>
<dbReference type="Proteomes" id="UP001519331">
    <property type="component" value="Unassembled WGS sequence"/>
</dbReference>
<keyword evidence="4" id="KW-0862">Zinc</keyword>
<evidence type="ECO:0000313" key="7">
    <source>
        <dbReference type="EMBL" id="MBP2319166.1"/>
    </source>
</evidence>
<dbReference type="PANTHER" id="PTHR43350">
    <property type="entry name" value="NAD-DEPENDENT ALCOHOL DEHYDROGENASE"/>
    <property type="match status" value="1"/>
</dbReference>
<comment type="similarity">
    <text evidence="2">Belongs to the zinc-containing alcohol dehydrogenase family.</text>
</comment>
<keyword evidence="3" id="KW-0479">Metal-binding</keyword>
<evidence type="ECO:0000256" key="1">
    <source>
        <dbReference type="ARBA" id="ARBA00001947"/>
    </source>
</evidence>
<dbReference type="InterPro" id="IPR013149">
    <property type="entry name" value="ADH-like_C"/>
</dbReference>
<reference evidence="7 8" key="1">
    <citation type="submission" date="2021-03" db="EMBL/GenBank/DDBJ databases">
        <title>Sequencing the genomes of 1000 actinobacteria strains.</title>
        <authorList>
            <person name="Klenk H.-P."/>
        </authorList>
    </citation>
    <scope>NUCLEOTIDE SEQUENCE [LARGE SCALE GENOMIC DNA]</scope>
    <source>
        <strain evidence="7 8">DSM 12544</strain>
    </source>
</reference>
<comment type="cofactor">
    <cofactor evidence="1">
        <name>Zn(2+)</name>
        <dbReference type="ChEBI" id="CHEBI:29105"/>
    </cofactor>
</comment>
<dbReference type="SUPFAM" id="SSF51735">
    <property type="entry name" value="NAD(P)-binding Rossmann-fold domains"/>
    <property type="match status" value="1"/>
</dbReference>
<evidence type="ECO:0000259" key="6">
    <source>
        <dbReference type="Pfam" id="PF00107"/>
    </source>
</evidence>
<dbReference type="Gene3D" id="3.40.50.720">
    <property type="entry name" value="NAD(P)-binding Rossmann-like Domain"/>
    <property type="match status" value="1"/>
</dbReference>
<dbReference type="PANTHER" id="PTHR43350:SF2">
    <property type="entry name" value="GROES-LIKE ZINC-BINDING ALCOHOL DEHYDROGENASE FAMILY PROTEIN"/>
    <property type="match status" value="1"/>
</dbReference>
<evidence type="ECO:0000256" key="4">
    <source>
        <dbReference type="ARBA" id="ARBA00022833"/>
    </source>
</evidence>
<dbReference type="Pfam" id="PF00107">
    <property type="entry name" value="ADH_zinc_N"/>
    <property type="match status" value="1"/>
</dbReference>
<comment type="caution">
    <text evidence="7">The sequence shown here is derived from an EMBL/GenBank/DDBJ whole genome shotgun (WGS) entry which is preliminary data.</text>
</comment>
<name>A0ABS4T695_9MICC</name>
<gene>
    <name evidence="7" type="ORF">JOF45_002185</name>
</gene>
<keyword evidence="5" id="KW-0560">Oxidoreductase</keyword>
<sequence length="164" mass="17353">MAAKNTPATTIIAVDVHDSRLELAARYGATHTINSKDESAKDRIRQIVGGEVDHAVDCTGVIAVIEDAAEVVGMLGQLILVGDAPAGATFSLDHMSILWGRRVVGTLGGGGTAHDLIPALLQLNKQGRFPFDELVRVYEFDQIDQAIADSASGETIKPVLHVGE</sequence>
<dbReference type="RefSeq" id="WP_245324212.1">
    <property type="nucleotide sequence ID" value="NZ_JAGINX010000001.1"/>
</dbReference>
<dbReference type="EMBL" id="JAGINX010000001">
    <property type="protein sequence ID" value="MBP2319166.1"/>
    <property type="molecule type" value="Genomic_DNA"/>
</dbReference>
<evidence type="ECO:0000256" key="5">
    <source>
        <dbReference type="ARBA" id="ARBA00023002"/>
    </source>
</evidence>
<organism evidence="7 8">
    <name type="scientific">Nesterenkonia lacusekhoensis</name>
    <dbReference type="NCBI Taxonomy" id="150832"/>
    <lineage>
        <taxon>Bacteria</taxon>
        <taxon>Bacillati</taxon>
        <taxon>Actinomycetota</taxon>
        <taxon>Actinomycetes</taxon>
        <taxon>Micrococcales</taxon>
        <taxon>Micrococcaceae</taxon>
        <taxon>Nesterenkonia</taxon>
    </lineage>
</organism>
<feature type="domain" description="Alcohol dehydrogenase-like C-terminal" evidence="6">
    <location>
        <begin position="2"/>
        <end position="116"/>
    </location>
</feature>
<evidence type="ECO:0000256" key="2">
    <source>
        <dbReference type="ARBA" id="ARBA00008072"/>
    </source>
</evidence>
<proteinExistence type="inferred from homology"/>
<evidence type="ECO:0000256" key="3">
    <source>
        <dbReference type="ARBA" id="ARBA00022723"/>
    </source>
</evidence>